<comment type="caution">
    <text evidence="2">The sequence shown here is derived from an EMBL/GenBank/DDBJ whole genome shotgun (WGS) entry which is preliminary data.</text>
</comment>
<accession>A0A917BBL1</accession>
<evidence type="ECO:0000313" key="2">
    <source>
        <dbReference type="EMBL" id="GGF30522.1"/>
    </source>
</evidence>
<evidence type="ECO:0000256" key="1">
    <source>
        <dbReference type="SAM" id="MobiDB-lite"/>
    </source>
</evidence>
<dbReference type="AlphaFoldDB" id="A0A917BBL1"/>
<feature type="region of interest" description="Disordered" evidence="1">
    <location>
        <begin position="1"/>
        <end position="21"/>
    </location>
</feature>
<dbReference type="Proteomes" id="UP000598775">
    <property type="component" value="Unassembled WGS sequence"/>
</dbReference>
<dbReference type="EMBL" id="BMGP01000004">
    <property type="protein sequence ID" value="GGF30522.1"/>
    <property type="molecule type" value="Genomic_DNA"/>
</dbReference>
<keyword evidence="3" id="KW-1185">Reference proteome</keyword>
<sequence>MTESRGEHDRGNDRVDGDRDRRLPYCEVIGTDGYRFDGVLGPELEIGLGAGGALTDPREVWYSYRV</sequence>
<proteinExistence type="predicted"/>
<protein>
    <submittedName>
        <fullName evidence="2">Uncharacterized protein</fullName>
    </submittedName>
</protein>
<reference evidence="2 3" key="1">
    <citation type="journal article" date="2014" name="Int. J. Syst. Evol. Microbiol.">
        <title>Complete genome sequence of Corynebacterium casei LMG S-19264T (=DSM 44701T), isolated from a smear-ripened cheese.</title>
        <authorList>
            <consortium name="US DOE Joint Genome Institute (JGI-PGF)"/>
            <person name="Walter F."/>
            <person name="Albersmeier A."/>
            <person name="Kalinowski J."/>
            <person name="Ruckert C."/>
        </authorList>
    </citation>
    <scope>NUCLEOTIDE SEQUENCE [LARGE SCALE GENOMIC DNA]</scope>
    <source>
        <strain evidence="2 3">CGMCC 1.12976</strain>
    </source>
</reference>
<name>A0A917BBL1_9MICO</name>
<organism evidence="2 3">
    <name type="scientific">Subtercola lobariae</name>
    <dbReference type="NCBI Taxonomy" id="1588641"/>
    <lineage>
        <taxon>Bacteria</taxon>
        <taxon>Bacillati</taxon>
        <taxon>Actinomycetota</taxon>
        <taxon>Actinomycetes</taxon>
        <taxon>Micrococcales</taxon>
        <taxon>Microbacteriaceae</taxon>
        <taxon>Subtercola</taxon>
    </lineage>
</organism>
<gene>
    <name evidence="2" type="ORF">GCM10011399_24700</name>
</gene>
<evidence type="ECO:0000313" key="3">
    <source>
        <dbReference type="Proteomes" id="UP000598775"/>
    </source>
</evidence>